<evidence type="ECO:0000256" key="6">
    <source>
        <dbReference type="ARBA" id="ARBA00022475"/>
    </source>
</evidence>
<dbReference type="EMBL" id="FO681347">
    <property type="protein sequence ID" value="CCV63816.1"/>
    <property type="molecule type" value="Genomic_DNA"/>
</dbReference>
<dbReference type="SFLD" id="SFLDG00002">
    <property type="entry name" value="C1.7:_P-type_atpase_like"/>
    <property type="match status" value="1"/>
</dbReference>
<dbReference type="SUPFAM" id="SSF81665">
    <property type="entry name" value="Calcium ATPase, transmembrane domain M"/>
    <property type="match status" value="1"/>
</dbReference>
<dbReference type="Gene3D" id="2.70.150.10">
    <property type="entry name" value="Calcium-transporting ATPase, cytoplasmic transduction domain A"/>
    <property type="match status" value="1"/>
</dbReference>
<keyword evidence="11" id="KW-0067">ATP-binding</keyword>
<dbReference type="Pfam" id="PF00689">
    <property type="entry name" value="Cation_ATPase_C"/>
    <property type="match status" value="1"/>
</dbReference>
<keyword evidence="14 18" id="KW-1133">Transmembrane helix</keyword>
<evidence type="ECO:0000256" key="15">
    <source>
        <dbReference type="ARBA" id="ARBA00023136"/>
    </source>
</evidence>
<feature type="transmembrane region" description="Helical" evidence="18">
    <location>
        <begin position="99"/>
        <end position="118"/>
    </location>
</feature>
<dbReference type="InterPro" id="IPR006415">
    <property type="entry name" value="P-type_ATPase_IIIB"/>
</dbReference>
<evidence type="ECO:0000256" key="9">
    <source>
        <dbReference type="ARBA" id="ARBA00022692"/>
    </source>
</evidence>
<dbReference type="PANTHER" id="PTHR42861">
    <property type="entry name" value="CALCIUM-TRANSPORTING ATPASE"/>
    <property type="match status" value="1"/>
</dbReference>
<dbReference type="Pfam" id="PF00690">
    <property type="entry name" value="Cation_ATPase_N"/>
    <property type="match status" value="1"/>
</dbReference>
<evidence type="ECO:0000256" key="8">
    <source>
        <dbReference type="ARBA" id="ARBA00022553"/>
    </source>
</evidence>
<evidence type="ECO:0000256" key="5">
    <source>
        <dbReference type="ARBA" id="ARBA00013555"/>
    </source>
</evidence>
<dbReference type="Gene3D" id="3.40.50.1000">
    <property type="entry name" value="HAD superfamily/HAD-like"/>
    <property type="match status" value="1"/>
</dbReference>
<dbReference type="InterPro" id="IPR006068">
    <property type="entry name" value="ATPase_P-typ_cation-transptr_C"/>
</dbReference>
<sequence>MKKSKNIFNSNLFLEEISNLSITDTLNSLDTHINGLTSDDASKFQDVYGNNKLSKDKKPSFIKRFIEAFINPFTIILFVLAIISFITDVILETGNNKDYMTVGIISLMILTSGIMRFIQETKSSNASEKLKDMVETTTGVMRDNTLVEIPLDEVVRGDIVVLSAGDIIPADIKLLETKDLFIKQTSLTGESYPVEKIASSSEKFNSVLEDKRLAFMGTSVVSGYAKGVVVVTGDHTYLGKINKKMNEKPQPTNFDKGISSISWLLIRFMLFMVPVVFVINGLTKGDYAEAFLFAVSIAVGLTPEMLPMIVTTSLSKGAVELSKKKIIVKNLNSIQNFGSMDILFTDKTGTLTQDLVIIEDHLDLHGNTDVRVLRHAYLNSFFQTGLKNLMDRSIIEKTNELKESHLSLQNLNTEFTKIDEIPFDFSRRRMSVIIKNSVNKKQMVTKGAIEEILSICTHAEIDGTVVPLTKEKESFILDKANSYNKKGYRVIGVAQKTSENFPLELSIKDESDMVLIGFLTFYDPPKESAQKAISSLNDYGVSVKVLTGDNEIVTKSIAEKIGIPNKHILLGQEIDLLDDENLYKEAKDTYIFAKLSPEQKSRIVTVFMNHQHVVGFMGDGINDAPAMKTADIGISVDSGSDIAKESADIILLEKDLEILKNGMIEGRKTYANMMKYIKMTTSSNFGNMFSVLIASAFLPFLPMLAIHLLFLNLIYDIACIALPFDNVDEDYLKKPKNWDTKSVRNFMFFFGPISSVFDILTFIFMFFVIGPILFGTSYFNLNDTLKLEFASTFQTGWFVLSMWTQTLIIFIIRTNKRLFKGSLASKSLYLLTLLGIVIVTSIPFTVIGTHLDLVSLPWYFFILLFSIVIIYLSTVSFMKHLFIKKYGDLL</sequence>
<gene>
    <name evidence="20" type="ORF">BN85402390</name>
</gene>
<keyword evidence="8" id="KW-0597">Phosphoprotein</keyword>
<evidence type="ECO:0000256" key="7">
    <source>
        <dbReference type="ARBA" id="ARBA00022519"/>
    </source>
</evidence>
<dbReference type="Gene3D" id="1.20.1110.10">
    <property type="entry name" value="Calcium-transporting ATPase, transmembrane domain"/>
    <property type="match status" value="1"/>
</dbReference>
<comment type="similarity">
    <text evidence="3">Belongs to the cation transport ATPase (P-type) (TC 3.A.3) family. Type IIIB subfamily.</text>
</comment>
<evidence type="ECO:0000256" key="16">
    <source>
        <dbReference type="ARBA" id="ARBA00029806"/>
    </source>
</evidence>
<keyword evidence="21" id="KW-1185">Reference proteome</keyword>
<dbReference type="SUPFAM" id="SSF81653">
    <property type="entry name" value="Calcium ATPase, transduction domain A"/>
    <property type="match status" value="1"/>
</dbReference>
<dbReference type="InterPro" id="IPR001757">
    <property type="entry name" value="P_typ_ATPase"/>
</dbReference>
<keyword evidence="9 18" id="KW-0812">Transmembrane</keyword>
<evidence type="ECO:0000259" key="19">
    <source>
        <dbReference type="SMART" id="SM00831"/>
    </source>
</evidence>
<comment type="function">
    <text evidence="1">Mediates magnesium influx to the cytosol.</text>
</comment>
<dbReference type="Proteomes" id="UP000032740">
    <property type="component" value="Chromosome"/>
</dbReference>
<feature type="transmembrane region" description="Helical" evidence="18">
    <location>
        <begin position="745"/>
        <end position="774"/>
    </location>
</feature>
<evidence type="ECO:0000256" key="1">
    <source>
        <dbReference type="ARBA" id="ARBA00003954"/>
    </source>
</evidence>
<dbReference type="InterPro" id="IPR008250">
    <property type="entry name" value="ATPase_P-typ_transduc_dom_A_sf"/>
</dbReference>
<dbReference type="EC" id="7.2.2.14" evidence="4"/>
<dbReference type="KEGG" id="apal:BN85402390"/>
<feature type="transmembrane region" description="Helical" evidence="18">
    <location>
        <begin position="794"/>
        <end position="815"/>
    </location>
</feature>
<keyword evidence="10" id="KW-0547">Nucleotide-binding</keyword>
<comment type="catalytic activity">
    <reaction evidence="17">
        <text>Mg(2+)(out) + ATP + H2O = Mg(2+)(in) + ADP + phosphate + H(+)</text>
        <dbReference type="Rhea" id="RHEA:10260"/>
        <dbReference type="ChEBI" id="CHEBI:15377"/>
        <dbReference type="ChEBI" id="CHEBI:15378"/>
        <dbReference type="ChEBI" id="CHEBI:18420"/>
        <dbReference type="ChEBI" id="CHEBI:30616"/>
        <dbReference type="ChEBI" id="CHEBI:43474"/>
        <dbReference type="ChEBI" id="CHEBI:456216"/>
        <dbReference type="EC" id="7.2.2.14"/>
    </reaction>
</comment>
<keyword evidence="7" id="KW-0997">Cell inner membrane</keyword>
<dbReference type="NCBIfam" id="TIGR01494">
    <property type="entry name" value="ATPase_P-type"/>
    <property type="match status" value="2"/>
</dbReference>
<accession>U4KR30</accession>
<dbReference type="GO" id="GO:0005886">
    <property type="term" value="C:plasma membrane"/>
    <property type="evidence" value="ECO:0007669"/>
    <property type="project" value="UniProtKB-SubCell"/>
</dbReference>
<dbReference type="HOGENOM" id="CLU_002360_6_3_14"/>
<dbReference type="CDD" id="cd02077">
    <property type="entry name" value="P-type_ATPase_Mg"/>
    <property type="match status" value="1"/>
</dbReference>
<dbReference type="PROSITE" id="PS00154">
    <property type="entry name" value="ATPASE_E1_E2"/>
    <property type="match status" value="1"/>
</dbReference>
<dbReference type="InterPro" id="IPR044492">
    <property type="entry name" value="P_typ_ATPase_HD_dom"/>
</dbReference>
<reference evidence="20 21" key="1">
    <citation type="journal article" date="2013" name="J. Mol. Microbiol. Biotechnol.">
        <title>Analysis of the Complete Genomes of Acholeplasma brassicae , A. palmae and A. laidlawii and Their Comparison to the Obligate Parasites from ' Candidatus Phytoplasma'.</title>
        <authorList>
            <person name="Kube M."/>
            <person name="Siewert C."/>
            <person name="Migdoll A.M."/>
            <person name="Duduk B."/>
            <person name="Holz S."/>
            <person name="Rabus R."/>
            <person name="Seemuller E."/>
            <person name="Mitrovic J."/>
            <person name="Muller I."/>
            <person name="Buttner C."/>
            <person name="Reinhardt R."/>
        </authorList>
    </citation>
    <scope>NUCLEOTIDE SEQUENCE [LARGE SCALE GENOMIC DNA]</scope>
    <source>
        <strain evidence="20 21">J233</strain>
    </source>
</reference>
<dbReference type="InterPro" id="IPR023298">
    <property type="entry name" value="ATPase_P-typ_TM_dom_sf"/>
</dbReference>
<dbReference type="GO" id="GO:0005524">
    <property type="term" value="F:ATP binding"/>
    <property type="evidence" value="ECO:0007669"/>
    <property type="project" value="UniProtKB-KW"/>
</dbReference>
<evidence type="ECO:0000256" key="4">
    <source>
        <dbReference type="ARBA" id="ARBA00012786"/>
    </source>
</evidence>
<dbReference type="SFLD" id="SFLDS00003">
    <property type="entry name" value="Haloacid_Dehalogenase"/>
    <property type="match status" value="1"/>
</dbReference>
<dbReference type="InterPro" id="IPR059000">
    <property type="entry name" value="ATPase_P-type_domA"/>
</dbReference>
<keyword evidence="6" id="KW-1003">Cell membrane</keyword>
<name>U4KR30_ALTPJ</name>
<dbReference type="AlphaFoldDB" id="U4KR30"/>
<evidence type="ECO:0000313" key="21">
    <source>
        <dbReference type="Proteomes" id="UP000032740"/>
    </source>
</evidence>
<keyword evidence="13" id="KW-1278">Translocase</keyword>
<feature type="transmembrane region" description="Helical" evidence="18">
    <location>
        <begin position="858"/>
        <end position="878"/>
    </location>
</feature>
<dbReference type="SFLD" id="SFLDF00027">
    <property type="entry name" value="p-type_atpase"/>
    <property type="match status" value="1"/>
</dbReference>
<feature type="transmembrane region" description="Helical" evidence="18">
    <location>
        <begin position="827"/>
        <end position="846"/>
    </location>
</feature>
<feature type="transmembrane region" description="Helical" evidence="18">
    <location>
        <begin position="291"/>
        <end position="315"/>
    </location>
</feature>
<dbReference type="Pfam" id="PF00122">
    <property type="entry name" value="E1-E2_ATPase"/>
    <property type="match status" value="1"/>
</dbReference>
<dbReference type="STRING" id="1318466.BN85402390"/>
<dbReference type="InterPro" id="IPR023214">
    <property type="entry name" value="HAD_sf"/>
</dbReference>
<comment type="subcellular location">
    <subcellularLocation>
        <location evidence="2">Cell inner membrane</location>
        <topology evidence="2">Multi-pass membrane protein</topology>
    </subcellularLocation>
</comment>
<evidence type="ECO:0000256" key="18">
    <source>
        <dbReference type="SAM" id="Phobius"/>
    </source>
</evidence>
<protein>
    <recommendedName>
        <fullName evidence="5">Magnesium-transporting ATPase, P-type 1</fullName>
        <ecNumber evidence="4">7.2.2.14</ecNumber>
    </recommendedName>
    <alternativeName>
        <fullName evidence="16">Mg(2+) transport ATPase, P-type 1</fullName>
    </alternativeName>
</protein>
<evidence type="ECO:0000256" key="2">
    <source>
        <dbReference type="ARBA" id="ARBA00004429"/>
    </source>
</evidence>
<keyword evidence="12" id="KW-0460">Magnesium</keyword>
<dbReference type="NCBIfam" id="NF011702">
    <property type="entry name" value="PRK15122.1"/>
    <property type="match status" value="1"/>
</dbReference>
<proteinExistence type="inferred from homology"/>
<dbReference type="SMART" id="SM00831">
    <property type="entry name" value="Cation_ATPase_N"/>
    <property type="match status" value="1"/>
</dbReference>
<evidence type="ECO:0000256" key="3">
    <source>
        <dbReference type="ARBA" id="ARBA00008746"/>
    </source>
</evidence>
<dbReference type="InterPro" id="IPR018303">
    <property type="entry name" value="ATPase_P-typ_P_site"/>
</dbReference>
<dbReference type="InterPro" id="IPR023299">
    <property type="entry name" value="ATPase_P-typ_cyto_dom_N"/>
</dbReference>
<dbReference type="InterPro" id="IPR036412">
    <property type="entry name" value="HAD-like_sf"/>
</dbReference>
<evidence type="ECO:0000256" key="11">
    <source>
        <dbReference type="ARBA" id="ARBA00022840"/>
    </source>
</evidence>
<dbReference type="Pfam" id="PF13246">
    <property type="entry name" value="Cation_ATPase"/>
    <property type="match status" value="1"/>
</dbReference>
<evidence type="ECO:0000256" key="12">
    <source>
        <dbReference type="ARBA" id="ARBA00022842"/>
    </source>
</evidence>
<dbReference type="GO" id="GO:0015444">
    <property type="term" value="F:P-type magnesium transporter activity"/>
    <property type="evidence" value="ECO:0007669"/>
    <property type="project" value="UniProtKB-EC"/>
</dbReference>
<dbReference type="NCBIfam" id="TIGR01524">
    <property type="entry name" value="ATPase-IIIB_Mg"/>
    <property type="match status" value="1"/>
</dbReference>
<feature type="domain" description="Cation-transporting P-type ATPase N-terminal" evidence="19">
    <location>
        <begin position="16"/>
        <end position="89"/>
    </location>
</feature>
<evidence type="ECO:0000313" key="20">
    <source>
        <dbReference type="EMBL" id="CCV63816.1"/>
    </source>
</evidence>
<dbReference type="SUPFAM" id="SSF56784">
    <property type="entry name" value="HAD-like"/>
    <property type="match status" value="1"/>
</dbReference>
<dbReference type="InterPro" id="IPR004014">
    <property type="entry name" value="ATPase_P-typ_cation-transptr_N"/>
</dbReference>
<dbReference type="RefSeq" id="WP_026655414.1">
    <property type="nucleotide sequence ID" value="NC_022538.1"/>
</dbReference>
<evidence type="ECO:0000256" key="14">
    <source>
        <dbReference type="ARBA" id="ARBA00022989"/>
    </source>
</evidence>
<evidence type="ECO:0000256" key="13">
    <source>
        <dbReference type="ARBA" id="ARBA00022967"/>
    </source>
</evidence>
<evidence type="ECO:0000256" key="17">
    <source>
        <dbReference type="ARBA" id="ARBA00047295"/>
    </source>
</evidence>
<feature type="transmembrane region" description="Helical" evidence="18">
    <location>
        <begin position="261"/>
        <end position="279"/>
    </location>
</feature>
<dbReference type="PRINTS" id="PR01836">
    <property type="entry name" value="MGATPASE"/>
</dbReference>
<feature type="transmembrane region" description="Helical" evidence="18">
    <location>
        <begin position="65"/>
        <end position="87"/>
    </location>
</feature>
<evidence type="ECO:0000256" key="10">
    <source>
        <dbReference type="ARBA" id="ARBA00022741"/>
    </source>
</evidence>
<keyword evidence="15 18" id="KW-0472">Membrane</keyword>
<dbReference type="Gene3D" id="3.40.1110.10">
    <property type="entry name" value="Calcium-transporting ATPase, cytoplasmic domain N"/>
    <property type="match status" value="1"/>
</dbReference>
<dbReference type="GO" id="GO:0016887">
    <property type="term" value="F:ATP hydrolysis activity"/>
    <property type="evidence" value="ECO:0007669"/>
    <property type="project" value="InterPro"/>
</dbReference>
<dbReference type="OrthoDB" id="9813266at2"/>
<organism evidence="20 21">
    <name type="scientific">Alteracholeplasma palmae (strain ATCC 49389 / J233)</name>
    <name type="common">Acholeplasma palmae</name>
    <dbReference type="NCBI Taxonomy" id="1318466"/>
    <lineage>
        <taxon>Bacteria</taxon>
        <taxon>Bacillati</taxon>
        <taxon>Mycoplasmatota</taxon>
        <taxon>Mollicutes</taxon>
        <taxon>Acholeplasmatales</taxon>
        <taxon>Acholeplasmataceae</taxon>
        <taxon>Acholeplasma</taxon>
    </lineage>
</organism>